<evidence type="ECO:0000259" key="3">
    <source>
        <dbReference type="PROSITE" id="PS51186"/>
    </source>
</evidence>
<dbReference type="SUPFAM" id="SSF55729">
    <property type="entry name" value="Acyl-CoA N-acyltransferases (Nat)"/>
    <property type="match status" value="1"/>
</dbReference>
<sequence length="153" mass="18192">MKIYRVELKKDSYPKALELWEKSVIATHNFLKKKDRIALKSEIPTYFKYVEAYLWFDGEILIGLSGTNDENLEMLFIDPKHFQKGYGTKILQFLITENKIKYVDVNKANHNAIKFYKKNGFKEYKRSKKDKQGRNYPLIHLKLDSVTKSENYN</sequence>
<reference evidence="4 7" key="2">
    <citation type="submission" date="2019-07" db="EMBL/GenBank/DDBJ databases">
        <title>Whole genome shotgun sequence of Staphylococcus gallinarum NBRC 109767.</title>
        <authorList>
            <person name="Hosoyama A."/>
            <person name="Uohara A."/>
            <person name="Ohji S."/>
            <person name="Ichikawa N."/>
        </authorList>
    </citation>
    <scope>NUCLEOTIDE SEQUENCE [LARGE SCALE GENOMIC DNA]</scope>
    <source>
        <strain evidence="4 7">NBRC 109767</strain>
    </source>
</reference>
<keyword evidence="2 5" id="KW-0012">Acyltransferase</keyword>
<proteinExistence type="predicted"/>
<keyword evidence="7" id="KW-1185">Reference proteome</keyword>
<dbReference type="PROSITE" id="PS51186">
    <property type="entry name" value="GNAT"/>
    <property type="match status" value="1"/>
</dbReference>
<dbReference type="EMBL" id="UHDK01000003">
    <property type="protein sequence ID" value="SUQ38617.1"/>
    <property type="molecule type" value="Genomic_DNA"/>
</dbReference>
<feature type="domain" description="N-acetyltransferase" evidence="3">
    <location>
        <begin position="1"/>
        <end position="143"/>
    </location>
</feature>
<dbReference type="OrthoDB" id="9789605at2"/>
<gene>
    <name evidence="5" type="primary">yjaB</name>
    <name evidence="5" type="ORF">NCTC12195_04994</name>
    <name evidence="4" type="ORF">SGA02_24070</name>
</gene>
<dbReference type="Pfam" id="PF13508">
    <property type="entry name" value="Acetyltransf_7"/>
    <property type="match status" value="1"/>
</dbReference>
<evidence type="ECO:0000256" key="1">
    <source>
        <dbReference type="ARBA" id="ARBA00022679"/>
    </source>
</evidence>
<evidence type="ECO:0000313" key="5">
    <source>
        <dbReference type="EMBL" id="SUQ38617.1"/>
    </source>
</evidence>
<name>A0A0D0SU50_STAGA</name>
<dbReference type="InterPro" id="IPR000182">
    <property type="entry name" value="GNAT_dom"/>
</dbReference>
<dbReference type="EC" id="2.3.1.-" evidence="5"/>
<evidence type="ECO:0000313" key="6">
    <source>
        <dbReference type="Proteomes" id="UP000255277"/>
    </source>
</evidence>
<dbReference type="EMBL" id="BKAX01000007">
    <property type="protein sequence ID" value="GEQ06579.1"/>
    <property type="molecule type" value="Genomic_DNA"/>
</dbReference>
<dbReference type="STRING" id="1293.SH09_01930"/>
<keyword evidence="1 5" id="KW-0808">Transferase</keyword>
<reference evidence="5 6" key="1">
    <citation type="submission" date="2018-06" db="EMBL/GenBank/DDBJ databases">
        <authorList>
            <consortium name="Pathogen Informatics"/>
            <person name="Doyle S."/>
        </authorList>
    </citation>
    <scope>NUCLEOTIDE SEQUENCE [LARGE SCALE GENOMIC DNA]</scope>
    <source>
        <strain evidence="5 6">NCTC12195</strain>
    </source>
</reference>
<protein>
    <submittedName>
        <fullName evidence="4 5">Acetyltransferase</fullName>
        <ecNumber evidence="5">2.3.1.-</ecNumber>
    </submittedName>
</protein>
<dbReference type="PANTHER" id="PTHR43800">
    <property type="entry name" value="PEPTIDYL-LYSINE N-ACETYLTRANSFERASE YJAB"/>
    <property type="match status" value="1"/>
</dbReference>
<accession>A0A0D0SU50</accession>
<dbReference type="AlphaFoldDB" id="A0A0D0SU50"/>
<dbReference type="RefSeq" id="WP_042737938.1">
    <property type="nucleotide sequence ID" value="NZ_BKAX01000007.1"/>
</dbReference>
<dbReference type="GO" id="GO:0016747">
    <property type="term" value="F:acyltransferase activity, transferring groups other than amino-acyl groups"/>
    <property type="evidence" value="ECO:0007669"/>
    <property type="project" value="InterPro"/>
</dbReference>
<evidence type="ECO:0000313" key="7">
    <source>
        <dbReference type="Proteomes" id="UP000321057"/>
    </source>
</evidence>
<evidence type="ECO:0000256" key="2">
    <source>
        <dbReference type="ARBA" id="ARBA00023315"/>
    </source>
</evidence>
<evidence type="ECO:0000313" key="4">
    <source>
        <dbReference type="EMBL" id="GEQ06579.1"/>
    </source>
</evidence>
<dbReference type="Proteomes" id="UP000321057">
    <property type="component" value="Unassembled WGS sequence"/>
</dbReference>
<organism evidence="5 6">
    <name type="scientific">Staphylococcus gallinarum</name>
    <dbReference type="NCBI Taxonomy" id="1293"/>
    <lineage>
        <taxon>Bacteria</taxon>
        <taxon>Bacillati</taxon>
        <taxon>Bacillota</taxon>
        <taxon>Bacilli</taxon>
        <taxon>Bacillales</taxon>
        <taxon>Staphylococcaceae</taxon>
        <taxon>Staphylococcus</taxon>
    </lineage>
</organism>
<dbReference type="InterPro" id="IPR016181">
    <property type="entry name" value="Acyl_CoA_acyltransferase"/>
</dbReference>
<dbReference type="PANTHER" id="PTHR43800:SF1">
    <property type="entry name" value="PEPTIDYL-LYSINE N-ACETYLTRANSFERASE YJAB"/>
    <property type="match status" value="1"/>
</dbReference>
<dbReference type="CDD" id="cd04301">
    <property type="entry name" value="NAT_SF"/>
    <property type="match status" value="1"/>
</dbReference>
<dbReference type="Gene3D" id="3.40.630.30">
    <property type="match status" value="1"/>
</dbReference>
<dbReference type="Proteomes" id="UP000255277">
    <property type="component" value="Unassembled WGS sequence"/>
</dbReference>